<dbReference type="GeneID" id="30037019"/>
<dbReference type="EMBL" id="CP014502">
    <property type="protein sequence ID" value="ANB13892.1"/>
    <property type="molecule type" value="Genomic_DNA"/>
</dbReference>
<protein>
    <recommendedName>
        <fullName evidence="1">Methyltransferase domain-containing protein</fullName>
    </recommendedName>
</protein>
<dbReference type="SUPFAM" id="SSF53335">
    <property type="entry name" value="S-adenosyl-L-methionine-dependent methyltransferases"/>
    <property type="match status" value="1"/>
</dbReference>
<dbReference type="RefSeq" id="XP_018736369.1">
    <property type="nucleotide sequence ID" value="XM_018881941.1"/>
</dbReference>
<evidence type="ECO:0000313" key="3">
    <source>
        <dbReference type="Proteomes" id="UP000189580"/>
    </source>
</evidence>
<dbReference type="InterPro" id="IPR029063">
    <property type="entry name" value="SAM-dependent_MTases_sf"/>
</dbReference>
<dbReference type="InterPro" id="IPR025714">
    <property type="entry name" value="Methyltranfer_dom"/>
</dbReference>
<dbReference type="Pfam" id="PF13847">
    <property type="entry name" value="Methyltransf_31"/>
    <property type="match status" value="1"/>
</dbReference>
<keyword evidence="3" id="KW-1185">Reference proteome</keyword>
<name>A0A167EC40_9ASCO</name>
<organism evidence="2 3">
    <name type="scientific">Sugiyamaella lignohabitans</name>
    <dbReference type="NCBI Taxonomy" id="796027"/>
    <lineage>
        <taxon>Eukaryota</taxon>
        <taxon>Fungi</taxon>
        <taxon>Dikarya</taxon>
        <taxon>Ascomycota</taxon>
        <taxon>Saccharomycotina</taxon>
        <taxon>Dipodascomycetes</taxon>
        <taxon>Dipodascales</taxon>
        <taxon>Trichomonascaceae</taxon>
        <taxon>Sugiyamaella</taxon>
    </lineage>
</organism>
<dbReference type="OrthoDB" id="10017101at2759"/>
<reference evidence="2 3" key="1">
    <citation type="submission" date="2016-02" db="EMBL/GenBank/DDBJ databases">
        <title>Complete genome sequence and transcriptome regulation of the pentose utilising yeast Sugiyamaella lignohabitans.</title>
        <authorList>
            <person name="Bellasio M."/>
            <person name="Peymann A."/>
            <person name="Valli M."/>
            <person name="Sipitzky M."/>
            <person name="Graf A."/>
            <person name="Sauer M."/>
            <person name="Marx H."/>
            <person name="Mattanovich D."/>
        </authorList>
    </citation>
    <scope>NUCLEOTIDE SEQUENCE [LARGE SCALE GENOMIC DNA]</scope>
    <source>
        <strain evidence="2 3">CBS 10342</strain>
    </source>
</reference>
<evidence type="ECO:0000259" key="1">
    <source>
        <dbReference type="Pfam" id="PF13847"/>
    </source>
</evidence>
<evidence type="ECO:0000313" key="2">
    <source>
        <dbReference type="EMBL" id="ANB13892.1"/>
    </source>
</evidence>
<dbReference type="KEGG" id="slb:AWJ20_4843"/>
<dbReference type="PANTHER" id="PTHR43861">
    <property type="entry name" value="TRANS-ACONITATE 2-METHYLTRANSFERASE-RELATED"/>
    <property type="match status" value="1"/>
</dbReference>
<sequence length="272" mass="30755">MSKETAEYTHGHHESVLRSHTWRTVDNSVKFLVPYLKPDSYVLDVGCGPGTITVDMAKNYTPKGKIIGMEYAGSVLEQAAAHAKENNVTNIEFAVGDVHNLSYPDNTFDIVFAHQVVQHIGNPVVALKEMARVVKPGGVVAIRDSDYAGFFWYPELPALKKWQEVYLKVAKANGAEPNAGRHYHSWAHQAGLDQPKLKLSSSTWFYWTPEERAWWSSLWADRTLKSNFATTVLKHDLGTQDDLEEIAQGWRDWGKDKDAIFNLAHVELIYQK</sequence>
<feature type="domain" description="Methyltransferase" evidence="1">
    <location>
        <begin position="38"/>
        <end position="168"/>
    </location>
</feature>
<dbReference type="CDD" id="cd02440">
    <property type="entry name" value="AdoMet_MTases"/>
    <property type="match status" value="1"/>
</dbReference>
<dbReference type="Gene3D" id="3.40.50.150">
    <property type="entry name" value="Vaccinia Virus protein VP39"/>
    <property type="match status" value="1"/>
</dbReference>
<gene>
    <name evidence="2" type="ORF">AWJ20_4843</name>
</gene>
<dbReference type="Proteomes" id="UP000189580">
    <property type="component" value="Chromosome d"/>
</dbReference>
<proteinExistence type="predicted"/>
<dbReference type="AlphaFoldDB" id="A0A167EC40"/>
<accession>A0A167EC40</accession>